<dbReference type="KEGG" id="chrb:DK843_07350"/>
<feature type="signal peptide" evidence="1">
    <location>
        <begin position="1"/>
        <end position="24"/>
    </location>
</feature>
<dbReference type="OrthoDB" id="8775829at2"/>
<proteinExistence type="predicted"/>
<dbReference type="RefSeq" id="WP_114059841.1">
    <property type="nucleotide sequence ID" value="NZ_CP029495.1"/>
</dbReference>
<keyword evidence="1" id="KW-0732">Signal</keyword>
<gene>
    <name evidence="2" type="ORF">DK843_07350</name>
</gene>
<sequence>MQSKSVILAAWFGLAAVISSPASAQAAAPAPVAAQFGEASAAAALGLEDFSRQNAREFGGRLPAGFPLALAGAGELAGLKLGRGFPVYSISPQQLQAADADLSRMMTPVGNWRFVILSGGKPVGLVTVEKRDGRWQAASFGAAALSRNLEAAAASHPGAQARFLRVYQAQSDFLEMTAAGGKPRFAALLSARQALSLTQEEALLDGADLIEPLRAAVRANLASFR</sequence>
<dbReference type="Proteomes" id="UP000252038">
    <property type="component" value="Chromosome"/>
</dbReference>
<name>A0A344UFT6_9NEIS</name>
<reference evidence="2 3" key="1">
    <citation type="submission" date="2018-05" db="EMBL/GenBank/DDBJ databases">
        <title>Genome sequencing, assembly and analysis of the novel insecticidal bacterium, Chromobacterium phragmitis.</title>
        <authorList>
            <person name="Sparks M.E."/>
            <person name="Blackburn M.B."/>
            <person name="Gundersen-Rindal D.E."/>
        </authorList>
    </citation>
    <scope>NUCLEOTIDE SEQUENCE [LARGE SCALE GENOMIC DNA]</scope>
    <source>
        <strain evidence="2">IIBBL 274-1</strain>
    </source>
</reference>
<dbReference type="KEGG" id="chri:DK842_01865"/>
<evidence type="ECO:0000313" key="2">
    <source>
        <dbReference type="EMBL" id="AXE34134.1"/>
    </source>
</evidence>
<accession>A0A344UFT6</accession>
<protein>
    <submittedName>
        <fullName evidence="2">Uncharacterized protein</fullName>
    </submittedName>
</protein>
<dbReference type="EMBL" id="CP029554">
    <property type="protein sequence ID" value="AXE34134.1"/>
    <property type="molecule type" value="Genomic_DNA"/>
</dbReference>
<organism evidence="2 3">
    <name type="scientific">Chromobacterium phragmitis</name>
    <dbReference type="NCBI Taxonomy" id="2202141"/>
    <lineage>
        <taxon>Bacteria</taxon>
        <taxon>Pseudomonadati</taxon>
        <taxon>Pseudomonadota</taxon>
        <taxon>Betaproteobacteria</taxon>
        <taxon>Neisseriales</taxon>
        <taxon>Chromobacteriaceae</taxon>
        <taxon>Chromobacterium</taxon>
    </lineage>
</organism>
<feature type="chain" id="PRO_5016774425" evidence="1">
    <location>
        <begin position="25"/>
        <end position="225"/>
    </location>
</feature>
<evidence type="ECO:0000313" key="3">
    <source>
        <dbReference type="Proteomes" id="UP000252038"/>
    </source>
</evidence>
<evidence type="ECO:0000256" key="1">
    <source>
        <dbReference type="SAM" id="SignalP"/>
    </source>
</evidence>
<dbReference type="AlphaFoldDB" id="A0A344UFT6"/>